<dbReference type="Proteomes" id="UP000321595">
    <property type="component" value="Chromosome"/>
</dbReference>
<proteinExistence type="predicted"/>
<keyword evidence="1" id="KW-0540">Nuclease</keyword>
<dbReference type="InterPro" id="IPR044925">
    <property type="entry name" value="His-Me_finger_sf"/>
</dbReference>
<dbReference type="PANTHER" id="PTHR33607:SF2">
    <property type="entry name" value="ENDONUCLEASE-1"/>
    <property type="match status" value="1"/>
</dbReference>
<dbReference type="OrthoDB" id="9800417at2"/>
<sequence length="230" mass="26303">MILNARTLAPALLTTSLVGVALFGALEKHPGLKDDALKEALRAERQHQRLDPIRARVALYLKVDNEDGWVYDRYTKTKIKAGKPPLPTEMWVEQTWPRLQTPHPDAKTDLHQLFPVAPKANVTRATFPFCDVKFPVWSEGGSRLGIGSGRKVCFEPPDDHKGDAARAMFYISVMYNAPIETEQEKVLRDWSQRDRPDAREKRRNDRVEKAQKSRNPFIDDPSMVKRISNF</sequence>
<keyword evidence="5" id="KW-1185">Reference proteome</keyword>
<dbReference type="InterPro" id="IPR007346">
    <property type="entry name" value="Endonuclease-I"/>
</dbReference>
<dbReference type="AlphaFoldDB" id="A0A5B8XTA6"/>
<dbReference type="SUPFAM" id="SSF54060">
    <property type="entry name" value="His-Me finger endonucleases"/>
    <property type="match status" value="1"/>
</dbReference>
<dbReference type="Pfam" id="PF04231">
    <property type="entry name" value="Endonuclease_1"/>
    <property type="match status" value="1"/>
</dbReference>
<dbReference type="GO" id="GO:0004519">
    <property type="term" value="F:endonuclease activity"/>
    <property type="evidence" value="ECO:0007669"/>
    <property type="project" value="UniProtKB-KW"/>
</dbReference>
<evidence type="ECO:0000313" key="5">
    <source>
        <dbReference type="Proteomes" id="UP000321595"/>
    </source>
</evidence>
<reference evidence="4 5" key="1">
    <citation type="submission" date="2019-08" db="EMBL/GenBank/DDBJ databases">
        <authorList>
            <person name="Liang Q."/>
        </authorList>
    </citation>
    <scope>NUCLEOTIDE SEQUENCE [LARGE SCALE GENOMIC DNA]</scope>
    <source>
        <strain evidence="4 5">V1718</strain>
    </source>
</reference>
<organism evidence="4 5">
    <name type="scientific">Microvenator marinus</name>
    <dbReference type="NCBI Taxonomy" id="2600177"/>
    <lineage>
        <taxon>Bacteria</taxon>
        <taxon>Deltaproteobacteria</taxon>
        <taxon>Bradymonadales</taxon>
        <taxon>Microvenatoraceae</taxon>
        <taxon>Microvenator</taxon>
    </lineage>
</organism>
<feature type="compositionally biased region" description="Basic and acidic residues" evidence="3">
    <location>
        <begin position="189"/>
        <end position="211"/>
    </location>
</feature>
<evidence type="ECO:0000313" key="4">
    <source>
        <dbReference type="EMBL" id="QED29142.1"/>
    </source>
</evidence>
<dbReference type="RefSeq" id="WP_146962240.1">
    <property type="nucleotide sequence ID" value="NZ_CP042467.1"/>
</dbReference>
<evidence type="ECO:0000256" key="3">
    <source>
        <dbReference type="SAM" id="MobiDB-lite"/>
    </source>
</evidence>
<dbReference type="EMBL" id="CP042467">
    <property type="protein sequence ID" value="QED29142.1"/>
    <property type="molecule type" value="Genomic_DNA"/>
</dbReference>
<dbReference type="PANTHER" id="PTHR33607">
    <property type="entry name" value="ENDONUCLEASE-1"/>
    <property type="match status" value="1"/>
</dbReference>
<keyword evidence="4" id="KW-0255">Endonuclease</keyword>
<keyword evidence="2" id="KW-0378">Hydrolase</keyword>
<accession>A0A5B8XTA6</accession>
<dbReference type="GO" id="GO:0016787">
    <property type="term" value="F:hydrolase activity"/>
    <property type="evidence" value="ECO:0007669"/>
    <property type="project" value="UniProtKB-KW"/>
</dbReference>
<feature type="region of interest" description="Disordered" evidence="3">
    <location>
        <begin position="189"/>
        <end position="221"/>
    </location>
</feature>
<name>A0A5B8XTA6_9DELT</name>
<protein>
    <submittedName>
        <fullName evidence="4">Endonuclease I</fullName>
    </submittedName>
</protein>
<evidence type="ECO:0000256" key="2">
    <source>
        <dbReference type="ARBA" id="ARBA00022801"/>
    </source>
</evidence>
<dbReference type="KEGG" id="bbae:FRD01_18225"/>
<gene>
    <name evidence="4" type="ORF">FRD01_18225</name>
</gene>
<evidence type="ECO:0000256" key="1">
    <source>
        <dbReference type="ARBA" id="ARBA00022722"/>
    </source>
</evidence>